<accession>A0A9N7U3A5</accession>
<reference evidence="2" key="1">
    <citation type="submission" date="2020-03" db="EMBL/GenBank/DDBJ databases">
        <authorList>
            <person name="Weist P."/>
        </authorList>
    </citation>
    <scope>NUCLEOTIDE SEQUENCE</scope>
</reference>
<proteinExistence type="predicted"/>
<feature type="region of interest" description="Disordered" evidence="1">
    <location>
        <begin position="51"/>
        <end position="81"/>
    </location>
</feature>
<gene>
    <name evidence="2" type="ORF">PLEPLA_LOCUS11231</name>
</gene>
<protein>
    <submittedName>
        <fullName evidence="2">Uncharacterized protein</fullName>
    </submittedName>
</protein>
<feature type="compositionally biased region" description="Basic residues" evidence="1">
    <location>
        <begin position="1"/>
        <end position="12"/>
    </location>
</feature>
<comment type="caution">
    <text evidence="2">The sequence shown here is derived from an EMBL/GenBank/DDBJ whole genome shotgun (WGS) entry which is preliminary data.</text>
</comment>
<evidence type="ECO:0000313" key="2">
    <source>
        <dbReference type="EMBL" id="CAB1423312.1"/>
    </source>
</evidence>
<sequence>MGRERRERRRKGDNHLVSASYPGLSVQSLGGMVRRSNPAKQRVEENGWRPYMANQRLSDDAASQVEKERTPGPASETGRGAKLCRSAKAATAEAAVVLAAGLNYSMEQSCGVLKARPAINIPSGKTSNLQTY</sequence>
<keyword evidence="3" id="KW-1185">Reference proteome</keyword>
<dbReference type="Proteomes" id="UP001153269">
    <property type="component" value="Unassembled WGS sequence"/>
</dbReference>
<evidence type="ECO:0000256" key="1">
    <source>
        <dbReference type="SAM" id="MobiDB-lite"/>
    </source>
</evidence>
<evidence type="ECO:0000313" key="3">
    <source>
        <dbReference type="Proteomes" id="UP001153269"/>
    </source>
</evidence>
<dbReference type="AlphaFoldDB" id="A0A9N7U3A5"/>
<organism evidence="2 3">
    <name type="scientific">Pleuronectes platessa</name>
    <name type="common">European plaice</name>
    <dbReference type="NCBI Taxonomy" id="8262"/>
    <lineage>
        <taxon>Eukaryota</taxon>
        <taxon>Metazoa</taxon>
        <taxon>Chordata</taxon>
        <taxon>Craniata</taxon>
        <taxon>Vertebrata</taxon>
        <taxon>Euteleostomi</taxon>
        <taxon>Actinopterygii</taxon>
        <taxon>Neopterygii</taxon>
        <taxon>Teleostei</taxon>
        <taxon>Neoteleostei</taxon>
        <taxon>Acanthomorphata</taxon>
        <taxon>Carangaria</taxon>
        <taxon>Pleuronectiformes</taxon>
        <taxon>Pleuronectoidei</taxon>
        <taxon>Pleuronectidae</taxon>
        <taxon>Pleuronectes</taxon>
    </lineage>
</organism>
<name>A0A9N7U3A5_PLEPL</name>
<feature type="region of interest" description="Disordered" evidence="1">
    <location>
        <begin position="1"/>
        <end position="21"/>
    </location>
</feature>
<dbReference type="EMBL" id="CADEAL010000646">
    <property type="protein sequence ID" value="CAB1423312.1"/>
    <property type="molecule type" value="Genomic_DNA"/>
</dbReference>